<dbReference type="EMBL" id="QZWG01000002">
    <property type="protein sequence ID" value="RZC25280.1"/>
    <property type="molecule type" value="Genomic_DNA"/>
</dbReference>
<keyword evidence="2" id="KW-1185">Reference proteome</keyword>
<feature type="non-terminal residue" evidence="1">
    <location>
        <position position="82"/>
    </location>
</feature>
<evidence type="ECO:0000313" key="1">
    <source>
        <dbReference type="EMBL" id="RZC25280.1"/>
    </source>
</evidence>
<organism evidence="1 2">
    <name type="scientific">Glycine soja</name>
    <name type="common">Wild soybean</name>
    <dbReference type="NCBI Taxonomy" id="3848"/>
    <lineage>
        <taxon>Eukaryota</taxon>
        <taxon>Viridiplantae</taxon>
        <taxon>Streptophyta</taxon>
        <taxon>Embryophyta</taxon>
        <taxon>Tracheophyta</taxon>
        <taxon>Spermatophyta</taxon>
        <taxon>Magnoliopsida</taxon>
        <taxon>eudicotyledons</taxon>
        <taxon>Gunneridae</taxon>
        <taxon>Pentapetalae</taxon>
        <taxon>rosids</taxon>
        <taxon>fabids</taxon>
        <taxon>Fabales</taxon>
        <taxon>Fabaceae</taxon>
        <taxon>Papilionoideae</taxon>
        <taxon>50 kb inversion clade</taxon>
        <taxon>NPAAA clade</taxon>
        <taxon>indigoferoid/millettioid clade</taxon>
        <taxon>Phaseoleae</taxon>
        <taxon>Glycine</taxon>
        <taxon>Glycine subgen. Soja</taxon>
    </lineage>
</organism>
<proteinExistence type="predicted"/>
<accession>A0A445LPP5</accession>
<dbReference type="AlphaFoldDB" id="A0A445LPP5"/>
<name>A0A445LPP5_GLYSO</name>
<sequence>MMPVAWSRCKGESQVISIQDRLILTLLCIFDKIELTAQLDEIAIDTHTNGVYLIIETCIYNIQTKISQISNMNNIEHTQIAK</sequence>
<reference evidence="1 2" key="1">
    <citation type="submission" date="2018-09" db="EMBL/GenBank/DDBJ databases">
        <title>A high-quality reference genome of wild soybean provides a powerful tool to mine soybean genomes.</title>
        <authorList>
            <person name="Xie M."/>
            <person name="Chung C.Y.L."/>
            <person name="Li M.-W."/>
            <person name="Wong F.-L."/>
            <person name="Chan T.-F."/>
            <person name="Lam H.-M."/>
        </authorList>
    </citation>
    <scope>NUCLEOTIDE SEQUENCE [LARGE SCALE GENOMIC DNA]</scope>
    <source>
        <strain evidence="2">cv. W05</strain>
        <tissue evidence="1">Hypocotyl of etiolated seedlings</tissue>
    </source>
</reference>
<dbReference type="Proteomes" id="UP000289340">
    <property type="component" value="Chromosome 2"/>
</dbReference>
<evidence type="ECO:0000313" key="2">
    <source>
        <dbReference type="Proteomes" id="UP000289340"/>
    </source>
</evidence>
<comment type="caution">
    <text evidence="1">The sequence shown here is derived from an EMBL/GenBank/DDBJ whole genome shotgun (WGS) entry which is preliminary data.</text>
</comment>
<gene>
    <name evidence="1" type="ORF">D0Y65_004110</name>
</gene>
<protein>
    <submittedName>
        <fullName evidence="1">Uncharacterized protein</fullName>
    </submittedName>
</protein>